<dbReference type="OrthoDB" id="9785420at2"/>
<organism evidence="1 2">
    <name type="scientific">Caldicoprobacter faecalis</name>
    <dbReference type="NCBI Taxonomy" id="937334"/>
    <lineage>
        <taxon>Bacteria</taxon>
        <taxon>Bacillati</taxon>
        <taxon>Bacillota</taxon>
        <taxon>Clostridia</taxon>
        <taxon>Caldicoprobacterales</taxon>
        <taxon>Caldicoprobacteraceae</taxon>
        <taxon>Caldicoprobacter</taxon>
    </lineage>
</organism>
<dbReference type="Gene3D" id="3.30.1360.130">
    <property type="entry name" value="Dipeptide transport protein"/>
    <property type="match status" value="1"/>
</dbReference>
<proteinExistence type="predicted"/>
<dbReference type="EMBL" id="FOXR01000022">
    <property type="protein sequence ID" value="SFQ26952.1"/>
    <property type="molecule type" value="Genomic_DNA"/>
</dbReference>
<dbReference type="STRING" id="937334.SAMN05444406_1225"/>
<dbReference type="Gene3D" id="3.40.50.10780">
    <property type="entry name" value="Dipeptide transport protein"/>
    <property type="match status" value="1"/>
</dbReference>
<keyword evidence="2" id="KW-1185">Reference proteome</keyword>
<sequence>MNIYIMVDAEGISGIFDSEQVMASGSRYSEGRELMVRDINACVEACKEAGAKKVYVRDCHANGTNVIWSKLSSLADYYIVGYTGQDRFPGLDECDGVILLGYHSMAGTSGGILEHTMSSASIQNYWVNGQKVGEIAIDAAIVGERGKPVIMVSGDDKACREAEAFLPGVVTAEVKKGITWKGGMLLPPEKAYVLIKQKTKEAILKLPHLKPFVFEKPIRLRVELTERGILPPQYSKPYMKIIDGRTYEVEGSTMEEALFRL</sequence>
<dbReference type="RefSeq" id="WP_025747768.1">
    <property type="nucleotide sequence ID" value="NZ_FOXR01000022.1"/>
</dbReference>
<evidence type="ECO:0000313" key="2">
    <source>
        <dbReference type="Proteomes" id="UP000198577"/>
    </source>
</evidence>
<protein>
    <submittedName>
        <fullName evidence="1">D-amino peptidase</fullName>
    </submittedName>
</protein>
<dbReference type="InterPro" id="IPR007035">
    <property type="entry name" value="Peptidase_M55"/>
</dbReference>
<evidence type="ECO:0000313" key="1">
    <source>
        <dbReference type="EMBL" id="SFQ26952.1"/>
    </source>
</evidence>
<name>A0A1I5X4K5_9FIRM</name>
<accession>A0A1I5X4K5</accession>
<dbReference type="SUPFAM" id="SSF63992">
    <property type="entry name" value="Dipeptide transport protein"/>
    <property type="match status" value="1"/>
</dbReference>
<dbReference type="Pfam" id="PF04951">
    <property type="entry name" value="Peptidase_M55"/>
    <property type="match status" value="1"/>
</dbReference>
<dbReference type="InterPro" id="IPR027476">
    <property type="entry name" value="DppA_N"/>
</dbReference>
<dbReference type="InterPro" id="IPR036177">
    <property type="entry name" value="Peptidase_M55_sf"/>
</dbReference>
<gene>
    <name evidence="1" type="ORF">SAMN05444406_1225</name>
</gene>
<dbReference type="CDD" id="cd08663">
    <property type="entry name" value="DAP_dppA_1"/>
    <property type="match status" value="1"/>
</dbReference>
<dbReference type="Proteomes" id="UP000198577">
    <property type="component" value="Unassembled WGS sequence"/>
</dbReference>
<reference evidence="1 2" key="1">
    <citation type="submission" date="2016-10" db="EMBL/GenBank/DDBJ databases">
        <authorList>
            <person name="de Groot N.N."/>
        </authorList>
    </citation>
    <scope>NUCLEOTIDE SEQUENCE [LARGE SCALE GENOMIC DNA]</scope>
    <source>
        <strain evidence="1 2">DSM 20678</strain>
    </source>
</reference>
<dbReference type="AlphaFoldDB" id="A0A1I5X4K5"/>